<keyword evidence="3" id="KW-1185">Reference proteome</keyword>
<dbReference type="EMBL" id="VDFV01000008">
    <property type="protein sequence ID" value="TNC72438.1"/>
    <property type="molecule type" value="Genomic_DNA"/>
</dbReference>
<protein>
    <submittedName>
        <fullName evidence="2">DUF2183 domain-containing protein</fullName>
    </submittedName>
</protein>
<dbReference type="AlphaFoldDB" id="A0A5C4NGC1"/>
<comment type="caution">
    <text evidence="2">The sequence shown here is derived from an EMBL/GenBank/DDBJ whole genome shotgun (WGS) entry which is preliminary data.</text>
</comment>
<dbReference type="PANTHER" id="PTHR28208">
    <property type="entry name" value="PHOSPHATIDATE PHOSPHATASE APP1"/>
    <property type="match status" value="1"/>
</dbReference>
<accession>A0A5C4NGC1</accession>
<dbReference type="InterPro" id="IPR052935">
    <property type="entry name" value="Mg2+_PAP"/>
</dbReference>
<evidence type="ECO:0000313" key="3">
    <source>
        <dbReference type="Proteomes" id="UP000305709"/>
    </source>
</evidence>
<dbReference type="PANTHER" id="PTHR28208:SF3">
    <property type="entry name" value="PHOSPHATIDATE PHOSPHATASE APP1"/>
    <property type="match status" value="1"/>
</dbReference>
<dbReference type="SUPFAM" id="SSF56784">
    <property type="entry name" value="HAD-like"/>
    <property type="match status" value="1"/>
</dbReference>
<feature type="domain" description="Phosphatidate phosphatase APP1 catalytic" evidence="1">
    <location>
        <begin position="163"/>
        <end position="313"/>
    </location>
</feature>
<proteinExistence type="predicted"/>
<dbReference type="GO" id="GO:0008195">
    <property type="term" value="F:phosphatidate phosphatase activity"/>
    <property type="evidence" value="ECO:0007669"/>
    <property type="project" value="InterPro"/>
</dbReference>
<name>A0A5C4NGC1_9RHOB</name>
<evidence type="ECO:0000313" key="2">
    <source>
        <dbReference type="EMBL" id="TNC72438.1"/>
    </source>
</evidence>
<dbReference type="Pfam" id="PF09949">
    <property type="entry name" value="APP1_cat"/>
    <property type="match status" value="1"/>
</dbReference>
<dbReference type="InterPro" id="IPR019236">
    <property type="entry name" value="APP1_cat"/>
</dbReference>
<dbReference type="InterPro" id="IPR036412">
    <property type="entry name" value="HAD-like_sf"/>
</dbReference>
<organism evidence="2 3">
    <name type="scientific">Rubellimicrobium roseum</name>
    <dbReference type="NCBI Taxonomy" id="687525"/>
    <lineage>
        <taxon>Bacteria</taxon>
        <taxon>Pseudomonadati</taxon>
        <taxon>Pseudomonadota</taxon>
        <taxon>Alphaproteobacteria</taxon>
        <taxon>Rhodobacterales</taxon>
        <taxon>Roseobacteraceae</taxon>
        <taxon>Rubellimicrobium</taxon>
    </lineage>
</organism>
<reference evidence="2 3" key="1">
    <citation type="submission" date="2019-06" db="EMBL/GenBank/DDBJ databases">
        <authorList>
            <person name="Jiang L."/>
        </authorList>
    </citation>
    <scope>NUCLEOTIDE SEQUENCE [LARGE SCALE GENOMIC DNA]</scope>
    <source>
        <strain evidence="2 3">YIM 48858</strain>
    </source>
</reference>
<gene>
    <name evidence="2" type="ORF">FHG71_08610</name>
</gene>
<sequence length="358" mass="39234">MLNLPEAPRALRRMPFRDDLPMKRGLLRLLARTGRRLESAFGPFEPVRAGPPVIEVYLGYATPDHWIARGRVLSRLKRPQARHGQGPWRNLLQMLSLFLTDEVAEVTVTAPAHGVSAITDEEGYFNLLIPQSDARGWAEVAVEAEGAHARLPVQIPNPRARMAVVSDIDDTVIATGAWNLPRNLWTTLTGNIQSRHVFPDAVELLARLSEAGRNPVFFVSSSPWNLHAFLEGLFARAGLVRAPLFLRDLGIGELQEGPTSHGEHKGGVIDRLMAANPGLPFWLVGDTGQHDAAIYAAVAARHPGRVRRVTLRRAGRAAEAGAVAELRAQGIPVDLLDDYGPLLSELAEKKRELRATAP</sequence>
<dbReference type="Proteomes" id="UP000305709">
    <property type="component" value="Unassembled WGS sequence"/>
</dbReference>
<evidence type="ECO:0000259" key="1">
    <source>
        <dbReference type="Pfam" id="PF09949"/>
    </source>
</evidence>
<dbReference type="OrthoDB" id="9789875at2"/>